<proteinExistence type="predicted"/>
<evidence type="ECO:0000256" key="1">
    <source>
        <dbReference type="SAM" id="MobiDB-lite"/>
    </source>
</evidence>
<sequence length="243" mass="26522">MKSPLKSLVKSPVKSRRRHLIALAAALGVVAGAGAGYVVQAAREPKLPTLVQPPLPQARGPQPEPLTEALDRKVRNDGDLRELLLEKPGGATTPDWVASQGWMDRAGYADLSDEPEAFETHLTEQEFFRAAVTGWDTGDHQVEILLAQFEQREAPAAPADDSSSSRYWAETDPDVRSRPLPGTGEGKVYVHPKPSAEANALPGVSAEAHASRGDLSLHIWIYGDDPVPWRTIMDLAERQMERL</sequence>
<protein>
    <submittedName>
        <fullName evidence="2">Uncharacterized protein</fullName>
    </submittedName>
</protein>
<name>A0AAI8L2X5_9ACTN</name>
<evidence type="ECO:0000313" key="3">
    <source>
        <dbReference type="Proteomes" id="UP000265765"/>
    </source>
</evidence>
<dbReference type="EMBL" id="CP032427">
    <property type="protein sequence ID" value="AYC40301.1"/>
    <property type="molecule type" value="Genomic_DNA"/>
</dbReference>
<organism evidence="2 3">
    <name type="scientific">Streptomyces griseorubiginosus</name>
    <dbReference type="NCBI Taxonomy" id="67304"/>
    <lineage>
        <taxon>Bacteria</taxon>
        <taxon>Bacillati</taxon>
        <taxon>Actinomycetota</taxon>
        <taxon>Actinomycetes</taxon>
        <taxon>Kitasatosporales</taxon>
        <taxon>Streptomycetaceae</taxon>
        <taxon>Streptomyces</taxon>
    </lineage>
</organism>
<dbReference type="AlphaFoldDB" id="A0AAI8L2X5"/>
<dbReference type="GeneID" id="91283448"/>
<dbReference type="KEGG" id="sge:DWG14_04564"/>
<dbReference type="Proteomes" id="UP000265765">
    <property type="component" value="Chromosome"/>
</dbReference>
<reference evidence="2 3" key="1">
    <citation type="submission" date="2018-09" db="EMBL/GenBank/DDBJ databases">
        <title>Production of Trimethoprim by Streptomyces sp. 3E-1.</title>
        <authorList>
            <person name="Kang H.J."/>
            <person name="Kim S.B."/>
        </authorList>
    </citation>
    <scope>NUCLEOTIDE SEQUENCE [LARGE SCALE GENOMIC DNA]</scope>
    <source>
        <strain evidence="2 3">3E-1</strain>
    </source>
</reference>
<evidence type="ECO:0000313" key="2">
    <source>
        <dbReference type="EMBL" id="AYC40301.1"/>
    </source>
</evidence>
<feature type="region of interest" description="Disordered" evidence="1">
    <location>
        <begin position="153"/>
        <end position="191"/>
    </location>
</feature>
<feature type="compositionally biased region" description="Low complexity" evidence="1">
    <location>
        <begin position="154"/>
        <end position="165"/>
    </location>
</feature>
<gene>
    <name evidence="2" type="ORF">DWG14_04564</name>
</gene>
<dbReference type="RefSeq" id="WP_246091138.1">
    <property type="nucleotide sequence ID" value="NZ_CP032427.1"/>
</dbReference>
<accession>A0AAI8L2X5</accession>